<proteinExistence type="predicted"/>
<comment type="caution">
    <text evidence="3">The sequence shown here is derived from an EMBL/GenBank/DDBJ whole genome shotgun (WGS) entry which is preliminary data.</text>
</comment>
<dbReference type="Pfam" id="PF02754">
    <property type="entry name" value="CCG"/>
    <property type="match status" value="2"/>
</dbReference>
<sequence>MRIPYYPGCTVKTTAKNLEESALASAAALGIELEELERWNCCGVVACLAGDNLMEQLAPIRNLIRVQEQGADRVVTMCSLCYGTLKAANALFRRDEEKREKINQFMYEEPDYEGGVEVLHLLEVLRDEIGFDTIAARVGEGLAGLRIAPYYGCLLLRPRELGLDDPEDPHILEDLMESVGADVIVDPYRTECCGSYQTVSNIDLVAERTRRIVGSAVRRGADIIVTSCPVCHFNLDRRQRDVLRIDREFSGLPVLYFTQVLAFALDLPESVMHFDLHEIDPRPVLESKARTAGVSE</sequence>
<dbReference type="PANTHER" id="PTHR42947">
    <property type="entry name" value="COB--COM HETERODISULFIDE REDUCTASE SUBUNIT B 1"/>
    <property type="match status" value="1"/>
</dbReference>
<dbReference type="EMBL" id="LIZS01000025">
    <property type="protein sequence ID" value="KPJ53251.1"/>
    <property type="molecule type" value="Genomic_DNA"/>
</dbReference>
<dbReference type="GO" id="GO:0016491">
    <property type="term" value="F:oxidoreductase activity"/>
    <property type="evidence" value="ECO:0007669"/>
    <property type="project" value="UniProtKB-KW"/>
</dbReference>
<dbReference type="InterPro" id="IPR051278">
    <property type="entry name" value="HdrB/HdrD_reductase"/>
</dbReference>
<dbReference type="PANTHER" id="PTHR42947:SF1">
    <property type="entry name" value="COB--COM HETERODISULFIDE REDUCTASE SUBUNIT B 1"/>
    <property type="match status" value="1"/>
</dbReference>
<dbReference type="Gene3D" id="3.40.50.11810">
    <property type="match status" value="1"/>
</dbReference>
<keyword evidence="1" id="KW-0560">Oxidoreductase</keyword>
<organism evidence="3 4">
    <name type="scientific">candidate division TA06 bacterium DG_24</name>
    <dbReference type="NCBI Taxonomy" id="1703770"/>
    <lineage>
        <taxon>Bacteria</taxon>
        <taxon>Bacteria division TA06</taxon>
    </lineage>
</organism>
<dbReference type="STRING" id="1703770.AMJ39_05420"/>
<dbReference type="PATRIC" id="fig|1703770.3.peg.569"/>
<dbReference type="AlphaFoldDB" id="A0A0S7WT85"/>
<evidence type="ECO:0000256" key="1">
    <source>
        <dbReference type="ARBA" id="ARBA00023002"/>
    </source>
</evidence>
<evidence type="ECO:0000313" key="4">
    <source>
        <dbReference type="Proteomes" id="UP000052008"/>
    </source>
</evidence>
<dbReference type="InterPro" id="IPR004017">
    <property type="entry name" value="Cys_rich_dom"/>
</dbReference>
<dbReference type="Proteomes" id="UP000052008">
    <property type="component" value="Unassembled WGS sequence"/>
</dbReference>
<accession>A0A0S7WT85</accession>
<evidence type="ECO:0000313" key="3">
    <source>
        <dbReference type="EMBL" id="KPJ53251.1"/>
    </source>
</evidence>
<protein>
    <recommendedName>
        <fullName evidence="2">Cysteine-rich domain-containing protein</fullName>
    </recommendedName>
</protein>
<feature type="domain" description="Cysteine-rich" evidence="2">
    <location>
        <begin position="149"/>
        <end position="236"/>
    </location>
</feature>
<feature type="domain" description="Cysteine-rich" evidence="2">
    <location>
        <begin position="5"/>
        <end position="86"/>
    </location>
</feature>
<dbReference type="Gene3D" id="1.20.1050.140">
    <property type="match status" value="1"/>
</dbReference>
<name>A0A0S7WT85_UNCT6</name>
<gene>
    <name evidence="3" type="ORF">AMJ39_05420</name>
</gene>
<reference evidence="3 4" key="1">
    <citation type="journal article" date="2015" name="Microbiome">
        <title>Genomic resolution of linkages in carbon, nitrogen, and sulfur cycling among widespread estuary sediment bacteria.</title>
        <authorList>
            <person name="Baker B.J."/>
            <person name="Lazar C.S."/>
            <person name="Teske A.P."/>
            <person name="Dick G.J."/>
        </authorList>
    </citation>
    <scope>NUCLEOTIDE SEQUENCE [LARGE SCALE GENOMIC DNA]</scope>
    <source>
        <strain evidence="3">DG_24</strain>
    </source>
</reference>
<evidence type="ECO:0000259" key="2">
    <source>
        <dbReference type="Pfam" id="PF02754"/>
    </source>
</evidence>